<feature type="binding site" evidence="2">
    <location>
        <begin position="238"/>
        <end position="245"/>
    </location>
    <ligand>
        <name>ATP</name>
        <dbReference type="ChEBI" id="CHEBI:30616"/>
    </ligand>
</feature>
<sequence>MYELLSKLYYKDQKNYLSEFEKRFNSYGTVKLPFHIRPYKSNEEFECFYVNHQELDLLHEQIMKQSKLIQSIVHRLPRIAIQQYIQAKLIDELLSTNEIEGIHSTKEEMETVIEIVVRKESSKKKNIRHLSLMKSYFNLLSETKTTLEKIEDIREIYDHLVQEEIKKENELDGELFRKQPVDVVTTTNKAIHRGAYPEESIKTKLRQLINFLNEHPSPMLYRIAVSHYYFGYIHPFYDGNGRTARYISSMYLANELDFLTALTLSYSTNKLKQMYYDAFSEANNPRNKGELTFFCETFFQIIHKAQNDILADLSEKEQRMKMLFSLVKELNIRDEMKENIIFILGQNYIFGIKGKGMTKKELIRITEKTEYVIRKALDELKQAEWIEFLKRKPIEVTLSAKLANRLSSSGEH</sequence>
<dbReference type="PANTHER" id="PTHR13504:SF40">
    <property type="entry name" value="FIDO DOMAIN-CONTAINING PROTEIN"/>
    <property type="match status" value="1"/>
</dbReference>
<dbReference type="Pfam" id="PF02661">
    <property type="entry name" value="Fic"/>
    <property type="match status" value="1"/>
</dbReference>
<keyword evidence="2" id="KW-0067">ATP-binding</keyword>
<evidence type="ECO:0000313" key="5">
    <source>
        <dbReference type="Proteomes" id="UP000520011"/>
    </source>
</evidence>
<dbReference type="GO" id="GO:0005524">
    <property type="term" value="F:ATP binding"/>
    <property type="evidence" value="ECO:0007669"/>
    <property type="project" value="UniProtKB-KW"/>
</dbReference>
<protein>
    <submittedName>
        <fullName evidence="4">Fic family protein</fullName>
    </submittedName>
</protein>
<evidence type="ECO:0000313" key="4">
    <source>
        <dbReference type="EMBL" id="MBB5324142.1"/>
    </source>
</evidence>
<feature type="domain" description="Fido" evidence="3">
    <location>
        <begin position="148"/>
        <end position="297"/>
    </location>
</feature>
<reference evidence="4 5" key="1">
    <citation type="submission" date="2020-08" db="EMBL/GenBank/DDBJ databases">
        <title>Genomic Encyclopedia of Type Strains, Phase IV (KMG-IV): sequencing the most valuable type-strain genomes for metagenomic binning, comparative biology and taxonomic classification.</title>
        <authorList>
            <person name="Goeker M."/>
        </authorList>
    </citation>
    <scope>NUCLEOTIDE SEQUENCE [LARGE SCALE GENOMIC DNA]</scope>
    <source>
        <strain evidence="4 5">DSM 16325</strain>
    </source>
</reference>
<comment type="caution">
    <text evidence="4">The sequence shown here is derived from an EMBL/GenBank/DDBJ whole genome shotgun (WGS) entry which is preliminary data.</text>
</comment>
<feature type="active site" evidence="1">
    <location>
        <position position="234"/>
    </location>
</feature>
<dbReference type="RefSeq" id="WP_183252610.1">
    <property type="nucleotide sequence ID" value="NZ_JACHEP010000004.1"/>
</dbReference>
<dbReference type="InterPro" id="IPR036597">
    <property type="entry name" value="Fido-like_dom_sf"/>
</dbReference>
<evidence type="ECO:0000256" key="2">
    <source>
        <dbReference type="PIRSR" id="PIRSR640198-2"/>
    </source>
</evidence>
<dbReference type="SUPFAM" id="SSF140931">
    <property type="entry name" value="Fic-like"/>
    <property type="match status" value="1"/>
</dbReference>
<dbReference type="PROSITE" id="PS51459">
    <property type="entry name" value="FIDO"/>
    <property type="match status" value="1"/>
</dbReference>
<accession>A0A7W8IQT2</accession>
<name>A0A7W8IQT2_9BACL</name>
<organism evidence="4 5">
    <name type="scientific">Anoxybacteroides tepidamans</name>
    <dbReference type="NCBI Taxonomy" id="265948"/>
    <lineage>
        <taxon>Bacteria</taxon>
        <taxon>Bacillati</taxon>
        <taxon>Bacillota</taxon>
        <taxon>Bacilli</taxon>
        <taxon>Bacillales</taxon>
        <taxon>Anoxybacillaceae</taxon>
        <taxon>Anoxybacteroides</taxon>
    </lineage>
</organism>
<dbReference type="Proteomes" id="UP000520011">
    <property type="component" value="Unassembled WGS sequence"/>
</dbReference>
<evidence type="ECO:0000259" key="3">
    <source>
        <dbReference type="PROSITE" id="PS51459"/>
    </source>
</evidence>
<dbReference type="Gene3D" id="1.10.3290.10">
    <property type="entry name" value="Fido-like domain"/>
    <property type="match status" value="1"/>
</dbReference>
<keyword evidence="5" id="KW-1185">Reference proteome</keyword>
<evidence type="ECO:0000256" key="1">
    <source>
        <dbReference type="PIRSR" id="PIRSR640198-1"/>
    </source>
</evidence>
<proteinExistence type="predicted"/>
<dbReference type="PANTHER" id="PTHR13504">
    <property type="entry name" value="FIDO DOMAIN-CONTAINING PROTEIN DDB_G0283145"/>
    <property type="match status" value="1"/>
</dbReference>
<dbReference type="InterPro" id="IPR003812">
    <property type="entry name" value="Fido"/>
</dbReference>
<dbReference type="InterPro" id="IPR040198">
    <property type="entry name" value="Fido_containing"/>
</dbReference>
<gene>
    <name evidence="4" type="ORF">HNQ34_001235</name>
</gene>
<dbReference type="EMBL" id="JACHEP010000004">
    <property type="protein sequence ID" value="MBB5324142.1"/>
    <property type="molecule type" value="Genomic_DNA"/>
</dbReference>
<keyword evidence="2" id="KW-0547">Nucleotide-binding</keyword>
<dbReference type="AlphaFoldDB" id="A0A7W8IQT2"/>